<sequence length="351" mass="37244">MTVAAERAEAAVTRDDLAARLAAHPRIRLAHLPTPLDPCPRLADAIGVRALYIKRDDLTGLAFGGNKTRHLEFTFAEILQSGADTVVAGAYTQSNWCRQITAAACKHGLAVSLVLIHGVKGPRAQGNLLLDRLMGADVTVVDIDSMENIQPLLDKKARALEAAGRRPFVIAPFALDQQVLAALGYVGTAIELDAQFEDVGIDPAQVFICGANNTPAGLITGLRALGREARVTAISPIRWDEARELDIARVATATARALDLNLAIQPGDFVADEDHVGEDYGVLSAEARAAIKLVAETEGIFLDPVYTGKAMAGLIDHVKRGTVGADDTVVFVHTGGMPALFAYAEDLIDDG</sequence>
<accession>A0AA35TWP7</accession>
<dbReference type="PANTHER" id="PTHR43780:SF2">
    <property type="entry name" value="1-AMINOCYCLOPROPANE-1-CARBOXYLATE DEAMINASE-RELATED"/>
    <property type="match status" value="1"/>
</dbReference>
<dbReference type="PANTHER" id="PTHR43780">
    <property type="entry name" value="1-AMINOCYCLOPROPANE-1-CARBOXYLATE DEAMINASE-RELATED"/>
    <property type="match status" value="1"/>
</dbReference>
<dbReference type="InterPro" id="IPR001926">
    <property type="entry name" value="TrpB-like_PALP"/>
</dbReference>
<feature type="active site" description="Nucleophile" evidence="4">
    <location>
        <position position="94"/>
    </location>
</feature>
<evidence type="ECO:0000256" key="5">
    <source>
        <dbReference type="PIRSR" id="PIRSR006278-2"/>
    </source>
</evidence>
<protein>
    <submittedName>
        <fullName evidence="7">1-aminocyclopropane-1-carboxylate deaminase</fullName>
    </submittedName>
</protein>
<dbReference type="Proteomes" id="UP001174909">
    <property type="component" value="Unassembled WGS sequence"/>
</dbReference>
<keyword evidence="8" id="KW-1185">Reference proteome</keyword>
<proteinExistence type="inferred from homology"/>
<dbReference type="Pfam" id="PF00291">
    <property type="entry name" value="PALP"/>
    <property type="match status" value="1"/>
</dbReference>
<evidence type="ECO:0000259" key="6">
    <source>
        <dbReference type="Pfam" id="PF00291"/>
    </source>
</evidence>
<feature type="domain" description="Tryptophan synthase beta chain-like PALP" evidence="6">
    <location>
        <begin position="28"/>
        <end position="335"/>
    </location>
</feature>
<comment type="cofactor">
    <cofactor evidence="1">
        <name>pyridoxal 5'-phosphate</name>
        <dbReference type="ChEBI" id="CHEBI:597326"/>
    </cofactor>
</comment>
<evidence type="ECO:0000256" key="4">
    <source>
        <dbReference type="PIRSR" id="PIRSR006278-1"/>
    </source>
</evidence>
<dbReference type="PIRSF" id="PIRSF006278">
    <property type="entry name" value="ACCD_DCysDesulf"/>
    <property type="match status" value="1"/>
</dbReference>
<evidence type="ECO:0000256" key="1">
    <source>
        <dbReference type="ARBA" id="ARBA00001933"/>
    </source>
</evidence>
<dbReference type="SUPFAM" id="SSF53686">
    <property type="entry name" value="Tryptophan synthase beta subunit-like PLP-dependent enzymes"/>
    <property type="match status" value="1"/>
</dbReference>
<dbReference type="AlphaFoldDB" id="A0AA35TWP7"/>
<keyword evidence="3 5" id="KW-0663">Pyridoxal phosphate</keyword>
<dbReference type="GO" id="GO:0019148">
    <property type="term" value="F:D-cysteine desulfhydrase activity"/>
    <property type="evidence" value="ECO:0007669"/>
    <property type="project" value="TreeGrafter"/>
</dbReference>
<dbReference type="Gene3D" id="3.40.50.1100">
    <property type="match status" value="2"/>
</dbReference>
<evidence type="ECO:0000313" key="7">
    <source>
        <dbReference type="EMBL" id="CAI8055308.1"/>
    </source>
</evidence>
<gene>
    <name evidence="7" type="ORF">GBAR_LOCUS30214</name>
</gene>
<comment type="similarity">
    <text evidence="2">Belongs to the ACC deaminase/D-cysteine desulfhydrase family.</text>
</comment>
<name>A0AA35TWP7_GEOBA</name>
<evidence type="ECO:0000256" key="3">
    <source>
        <dbReference type="ARBA" id="ARBA00022898"/>
    </source>
</evidence>
<dbReference type="InterPro" id="IPR027278">
    <property type="entry name" value="ACCD_DCysDesulf"/>
</dbReference>
<reference evidence="7" key="1">
    <citation type="submission" date="2023-03" db="EMBL/GenBank/DDBJ databases">
        <authorList>
            <person name="Steffen K."/>
            <person name="Cardenas P."/>
        </authorList>
    </citation>
    <scope>NUCLEOTIDE SEQUENCE</scope>
</reference>
<dbReference type="InterPro" id="IPR036052">
    <property type="entry name" value="TrpB-like_PALP_sf"/>
</dbReference>
<organism evidence="7 8">
    <name type="scientific">Geodia barretti</name>
    <name type="common">Barrett's horny sponge</name>
    <dbReference type="NCBI Taxonomy" id="519541"/>
    <lineage>
        <taxon>Eukaryota</taxon>
        <taxon>Metazoa</taxon>
        <taxon>Porifera</taxon>
        <taxon>Demospongiae</taxon>
        <taxon>Heteroscleromorpha</taxon>
        <taxon>Tetractinellida</taxon>
        <taxon>Astrophorina</taxon>
        <taxon>Geodiidae</taxon>
        <taxon>Geodia</taxon>
    </lineage>
</organism>
<dbReference type="EMBL" id="CASHTH010004268">
    <property type="protein sequence ID" value="CAI8055308.1"/>
    <property type="molecule type" value="Genomic_DNA"/>
</dbReference>
<evidence type="ECO:0000313" key="8">
    <source>
        <dbReference type="Proteomes" id="UP001174909"/>
    </source>
</evidence>
<feature type="modified residue" description="N6-(pyridoxal phosphate)lysine" evidence="5">
    <location>
        <position position="67"/>
    </location>
</feature>
<evidence type="ECO:0000256" key="2">
    <source>
        <dbReference type="ARBA" id="ARBA00008639"/>
    </source>
</evidence>
<comment type="caution">
    <text evidence="7">The sequence shown here is derived from an EMBL/GenBank/DDBJ whole genome shotgun (WGS) entry which is preliminary data.</text>
</comment>